<protein>
    <submittedName>
        <fullName evidence="1">Uncharacterized protein</fullName>
    </submittedName>
</protein>
<name>A0AC60PT99_IXOPE</name>
<comment type="caution">
    <text evidence="1">The sequence shown here is derived from an EMBL/GenBank/DDBJ whole genome shotgun (WGS) entry which is preliminary data.</text>
</comment>
<dbReference type="EMBL" id="JABSTQ010010058">
    <property type="protein sequence ID" value="KAG0423768.1"/>
    <property type="molecule type" value="Genomic_DNA"/>
</dbReference>
<proteinExistence type="predicted"/>
<dbReference type="Proteomes" id="UP000805193">
    <property type="component" value="Unassembled WGS sequence"/>
</dbReference>
<accession>A0AC60PT99</accession>
<sequence>GWNDVSYHGSPQILTPNIDTLAWNGIRLNRYYTQPLCTPSRAAFLTGCYPMNTGMQHSVILTTEPRGLPLHYKLLPQWLGDFGYVSRMLGKWHLGFYKEEYTPTMRGFQSHVGSWEGFSDYYSHIMDFSWQTWSISGHDFRRNLQKSKEDDGRYYTHVMTEEALKIIKDHPNEKPLFLYIAHLAVHSGNEPEPLKAPTKYTDPYMDIGHPSRTLYAGMLSVLDESVGAVFEALGRRGILNETIIVLTTDNGAGITTQFSSFGSGWPFRGQKGTAWEGGVRVPALVWSPLFSEHRGAVVESLFHVSDWLPTLYELAGGDPSNLGKIDGISQLNTLMHREKLSRTELVLNIDPIENVSAIIVYPFKLMQGDDQGGHYDDWYPFMGNVTRTQNDAREGCEASVVYRVMKHSGFVVTCGQDSVTYATSVKCGEKDPTKACKPIVKPCLFDLSKDPCEYNDISAENIEIFELLKAKLRKYEASSTPPANVPADPRGDPALHNNYFVPWGDADGND</sequence>
<reference evidence="1 2" key="1">
    <citation type="journal article" date="2020" name="Cell">
        <title>Large-Scale Comparative Analyses of Tick Genomes Elucidate Their Genetic Diversity and Vector Capacities.</title>
        <authorList>
            <consortium name="Tick Genome and Microbiome Consortium (TIGMIC)"/>
            <person name="Jia N."/>
            <person name="Wang J."/>
            <person name="Shi W."/>
            <person name="Du L."/>
            <person name="Sun Y."/>
            <person name="Zhan W."/>
            <person name="Jiang J.F."/>
            <person name="Wang Q."/>
            <person name="Zhang B."/>
            <person name="Ji P."/>
            <person name="Bell-Sakyi L."/>
            <person name="Cui X.M."/>
            <person name="Yuan T.T."/>
            <person name="Jiang B.G."/>
            <person name="Yang W.F."/>
            <person name="Lam T.T."/>
            <person name="Chang Q.C."/>
            <person name="Ding S.J."/>
            <person name="Wang X.J."/>
            <person name="Zhu J.G."/>
            <person name="Ruan X.D."/>
            <person name="Zhao L."/>
            <person name="Wei J.T."/>
            <person name="Ye R.Z."/>
            <person name="Que T.C."/>
            <person name="Du C.H."/>
            <person name="Zhou Y.H."/>
            <person name="Cheng J.X."/>
            <person name="Dai P.F."/>
            <person name="Guo W.B."/>
            <person name="Han X.H."/>
            <person name="Huang E.J."/>
            <person name="Li L.F."/>
            <person name="Wei W."/>
            <person name="Gao Y.C."/>
            <person name="Liu J.Z."/>
            <person name="Shao H.Z."/>
            <person name="Wang X."/>
            <person name="Wang C.C."/>
            <person name="Yang T.C."/>
            <person name="Huo Q.B."/>
            <person name="Li W."/>
            <person name="Chen H.Y."/>
            <person name="Chen S.E."/>
            <person name="Zhou L.G."/>
            <person name="Ni X.B."/>
            <person name="Tian J.H."/>
            <person name="Sheng Y."/>
            <person name="Liu T."/>
            <person name="Pan Y.S."/>
            <person name="Xia L.Y."/>
            <person name="Li J."/>
            <person name="Zhao F."/>
            <person name="Cao W.C."/>
        </authorList>
    </citation>
    <scope>NUCLEOTIDE SEQUENCE [LARGE SCALE GENOMIC DNA]</scope>
    <source>
        <strain evidence="1">Iper-2018</strain>
    </source>
</reference>
<keyword evidence="2" id="KW-1185">Reference proteome</keyword>
<feature type="non-terminal residue" evidence="1">
    <location>
        <position position="1"/>
    </location>
</feature>
<evidence type="ECO:0000313" key="1">
    <source>
        <dbReference type="EMBL" id="KAG0423768.1"/>
    </source>
</evidence>
<organism evidence="1 2">
    <name type="scientific">Ixodes persulcatus</name>
    <name type="common">Taiga tick</name>
    <dbReference type="NCBI Taxonomy" id="34615"/>
    <lineage>
        <taxon>Eukaryota</taxon>
        <taxon>Metazoa</taxon>
        <taxon>Ecdysozoa</taxon>
        <taxon>Arthropoda</taxon>
        <taxon>Chelicerata</taxon>
        <taxon>Arachnida</taxon>
        <taxon>Acari</taxon>
        <taxon>Parasitiformes</taxon>
        <taxon>Ixodida</taxon>
        <taxon>Ixodoidea</taxon>
        <taxon>Ixodidae</taxon>
        <taxon>Ixodinae</taxon>
        <taxon>Ixodes</taxon>
    </lineage>
</organism>
<gene>
    <name evidence="1" type="ORF">HPB47_000460</name>
</gene>
<evidence type="ECO:0000313" key="2">
    <source>
        <dbReference type="Proteomes" id="UP000805193"/>
    </source>
</evidence>